<organism evidence="2 3">
    <name type="scientific">Ilex paraguariensis</name>
    <name type="common">yerba mate</name>
    <dbReference type="NCBI Taxonomy" id="185542"/>
    <lineage>
        <taxon>Eukaryota</taxon>
        <taxon>Viridiplantae</taxon>
        <taxon>Streptophyta</taxon>
        <taxon>Embryophyta</taxon>
        <taxon>Tracheophyta</taxon>
        <taxon>Spermatophyta</taxon>
        <taxon>Magnoliopsida</taxon>
        <taxon>eudicotyledons</taxon>
        <taxon>Gunneridae</taxon>
        <taxon>Pentapetalae</taxon>
        <taxon>asterids</taxon>
        <taxon>campanulids</taxon>
        <taxon>Aquifoliales</taxon>
        <taxon>Aquifoliaceae</taxon>
        <taxon>Ilex</taxon>
    </lineage>
</organism>
<comment type="caution">
    <text evidence="2">The sequence shown here is derived from an EMBL/GenBank/DDBJ whole genome shotgun (WGS) entry which is preliminary data.</text>
</comment>
<evidence type="ECO:0000313" key="3">
    <source>
        <dbReference type="Proteomes" id="UP001642360"/>
    </source>
</evidence>
<dbReference type="EMBL" id="CAUOFW020006807">
    <property type="protein sequence ID" value="CAK9176322.1"/>
    <property type="molecule type" value="Genomic_DNA"/>
</dbReference>
<dbReference type="Pfam" id="PF12776">
    <property type="entry name" value="Myb_DNA-bind_3"/>
    <property type="match status" value="1"/>
</dbReference>
<sequence length="60" mass="6915">MASKRRNSVKSIQKPIRAIWTTATHELFVGLCVEQTLKGNKPGTHFTREGRRNIDMLVYE</sequence>
<keyword evidence="3" id="KW-1185">Reference proteome</keyword>
<feature type="domain" description="Myb/SANT-like" evidence="1">
    <location>
        <begin position="20"/>
        <end position="54"/>
    </location>
</feature>
<dbReference type="AlphaFoldDB" id="A0ABC8U9L4"/>
<reference evidence="2 3" key="1">
    <citation type="submission" date="2024-02" db="EMBL/GenBank/DDBJ databases">
        <authorList>
            <person name="Vignale AGUSTIN F."/>
            <person name="Sosa J E."/>
            <person name="Modenutti C."/>
        </authorList>
    </citation>
    <scope>NUCLEOTIDE SEQUENCE [LARGE SCALE GENOMIC DNA]</scope>
</reference>
<name>A0ABC8U9L4_9AQUA</name>
<feature type="non-terminal residue" evidence="2">
    <location>
        <position position="60"/>
    </location>
</feature>
<proteinExistence type="predicted"/>
<accession>A0ABC8U9L4</accession>
<dbReference type="Proteomes" id="UP001642360">
    <property type="component" value="Unassembled WGS sequence"/>
</dbReference>
<evidence type="ECO:0000313" key="2">
    <source>
        <dbReference type="EMBL" id="CAK9176322.1"/>
    </source>
</evidence>
<dbReference type="InterPro" id="IPR024752">
    <property type="entry name" value="Myb/SANT-like_dom"/>
</dbReference>
<gene>
    <name evidence="2" type="ORF">ILEXP_LOCUS46165</name>
</gene>
<evidence type="ECO:0000259" key="1">
    <source>
        <dbReference type="Pfam" id="PF12776"/>
    </source>
</evidence>
<protein>
    <recommendedName>
        <fullName evidence="1">Myb/SANT-like domain-containing protein</fullName>
    </recommendedName>
</protein>